<gene>
    <name evidence="7" type="ORF">H4219_000862</name>
</gene>
<evidence type="ECO:0000256" key="4">
    <source>
        <dbReference type="ARBA" id="ARBA00022679"/>
    </source>
</evidence>
<proteinExistence type="inferred from homology"/>
<evidence type="ECO:0000256" key="3">
    <source>
        <dbReference type="ARBA" id="ARBA00022603"/>
    </source>
</evidence>
<evidence type="ECO:0000313" key="7">
    <source>
        <dbReference type="EMBL" id="KAJ1921261.1"/>
    </source>
</evidence>
<protein>
    <recommendedName>
        <fullName evidence="2">carnosine N-methyltransferase</fullName>
        <ecNumber evidence="2">2.1.1.22</ecNumber>
    </recommendedName>
</protein>
<dbReference type="AlphaFoldDB" id="A0A9W8A213"/>
<dbReference type="SMART" id="SM01296">
    <property type="entry name" value="N2227"/>
    <property type="match status" value="1"/>
</dbReference>
<feature type="region of interest" description="Disordered" evidence="6">
    <location>
        <begin position="1"/>
        <end position="23"/>
    </location>
</feature>
<evidence type="ECO:0000256" key="2">
    <source>
        <dbReference type="ARBA" id="ARBA00012003"/>
    </source>
</evidence>
<dbReference type="Pfam" id="PF07942">
    <property type="entry name" value="CARME"/>
    <property type="match status" value="1"/>
</dbReference>
<keyword evidence="8" id="KW-1185">Reference proteome</keyword>
<name>A0A9W8A213_9FUNG</name>
<dbReference type="GO" id="GO:0030735">
    <property type="term" value="F:carnosine N-methyltransferase activity"/>
    <property type="evidence" value="ECO:0007669"/>
    <property type="project" value="UniProtKB-EC"/>
</dbReference>
<evidence type="ECO:0000313" key="8">
    <source>
        <dbReference type="Proteomes" id="UP001150538"/>
    </source>
</evidence>
<comment type="similarity">
    <text evidence="1">Belongs to the carnosine N-methyltransferase family.</text>
</comment>
<dbReference type="Proteomes" id="UP001150538">
    <property type="component" value="Unassembled WGS sequence"/>
</dbReference>
<dbReference type="EMBL" id="JANBPU010000006">
    <property type="protein sequence ID" value="KAJ1921261.1"/>
    <property type="molecule type" value="Genomic_DNA"/>
</dbReference>
<keyword evidence="5" id="KW-0949">S-adenosyl-L-methionine</keyword>
<dbReference type="InterPro" id="IPR012901">
    <property type="entry name" value="CARME"/>
</dbReference>
<dbReference type="SUPFAM" id="SSF53335">
    <property type="entry name" value="S-adenosyl-L-methionine-dependent methyltransferases"/>
    <property type="match status" value="1"/>
</dbReference>
<dbReference type="OrthoDB" id="978at2759"/>
<feature type="compositionally biased region" description="Basic and acidic residues" evidence="6">
    <location>
        <begin position="12"/>
        <end position="23"/>
    </location>
</feature>
<evidence type="ECO:0000256" key="5">
    <source>
        <dbReference type="ARBA" id="ARBA00022691"/>
    </source>
</evidence>
<dbReference type="PANTHER" id="PTHR12303:SF6">
    <property type="entry name" value="CARNOSINE N-METHYLTRANSFERASE"/>
    <property type="match status" value="1"/>
</dbReference>
<evidence type="ECO:0000256" key="1">
    <source>
        <dbReference type="ARBA" id="ARBA00010086"/>
    </source>
</evidence>
<evidence type="ECO:0000256" key="6">
    <source>
        <dbReference type="SAM" id="MobiDB-lite"/>
    </source>
</evidence>
<keyword evidence="3" id="KW-0489">Methyltransferase</keyword>
<sequence length="439" mass="50436">MDIEQQQYLESPHGHDKTHDSRVPVDDQALEAWMDPTSHHNNHKGEEEKSLSNKEAEYWAIQDVKAAFLYYKTYTINTCVRHRLRAIDALSERHRNLVSKAGTIDKIFRIEKAIRANDCLLHRILAINGGIMPDESSLNCEPEPAQQSDIIPRDQVRRFFKKRQQQGLLPAKEHHIDKLRSTFRQFVRDWSEEGKVERDSTYGPLLDELEYQFSHLNFQGKAGVSVLVPGAGLGRLALEIADRGYSCQGNEFSYFMLFSSNFILNYSLRKEQYAVYPYIHSLSNIISIDSQLRAVKIPDVLPQSMLGSNSQASFSMVAGDFVEIYGANDQAEKWDAVVTCFFMDTAKNVMDYLDTLWNCLRPGGVWINLGPLLWHFENIPGEQSIELSLEEFLHVAKATGFVFDEKKFRTNIPLSYTADIQSMLEYKYKCFFTVAHKPK</sequence>
<dbReference type="GO" id="GO:0032259">
    <property type="term" value="P:methylation"/>
    <property type="evidence" value="ECO:0007669"/>
    <property type="project" value="UniProtKB-KW"/>
</dbReference>
<dbReference type="Gene3D" id="3.40.50.150">
    <property type="entry name" value="Vaccinia Virus protein VP39"/>
    <property type="match status" value="1"/>
</dbReference>
<accession>A0A9W8A213</accession>
<reference evidence="7" key="1">
    <citation type="submission" date="2022-07" db="EMBL/GenBank/DDBJ databases">
        <title>Phylogenomic reconstructions and comparative analyses of Kickxellomycotina fungi.</title>
        <authorList>
            <person name="Reynolds N.K."/>
            <person name="Stajich J.E."/>
            <person name="Barry K."/>
            <person name="Grigoriev I.V."/>
            <person name="Crous P."/>
            <person name="Smith M.E."/>
        </authorList>
    </citation>
    <scope>NUCLEOTIDE SEQUENCE</scope>
    <source>
        <strain evidence="7">NBRC 100468</strain>
    </source>
</reference>
<organism evidence="7 8">
    <name type="scientific">Mycoemilia scoparia</name>
    <dbReference type="NCBI Taxonomy" id="417184"/>
    <lineage>
        <taxon>Eukaryota</taxon>
        <taxon>Fungi</taxon>
        <taxon>Fungi incertae sedis</taxon>
        <taxon>Zoopagomycota</taxon>
        <taxon>Kickxellomycotina</taxon>
        <taxon>Kickxellomycetes</taxon>
        <taxon>Kickxellales</taxon>
        <taxon>Kickxellaceae</taxon>
        <taxon>Mycoemilia</taxon>
    </lineage>
</organism>
<dbReference type="PANTHER" id="PTHR12303">
    <property type="entry name" value="CARNOSINE N-METHYLTRANSFERASE"/>
    <property type="match status" value="1"/>
</dbReference>
<dbReference type="InterPro" id="IPR029063">
    <property type="entry name" value="SAM-dependent_MTases_sf"/>
</dbReference>
<keyword evidence="4" id="KW-0808">Transferase</keyword>
<comment type="caution">
    <text evidence="7">The sequence shown here is derived from an EMBL/GenBank/DDBJ whole genome shotgun (WGS) entry which is preliminary data.</text>
</comment>
<dbReference type="EC" id="2.1.1.22" evidence="2"/>